<dbReference type="InterPro" id="IPR029063">
    <property type="entry name" value="SAM-dependent_MTases_sf"/>
</dbReference>
<organism evidence="3 4">
    <name type="scientific">Endocarpon pusillum</name>
    <dbReference type="NCBI Taxonomy" id="364733"/>
    <lineage>
        <taxon>Eukaryota</taxon>
        <taxon>Fungi</taxon>
        <taxon>Dikarya</taxon>
        <taxon>Ascomycota</taxon>
        <taxon>Pezizomycotina</taxon>
        <taxon>Eurotiomycetes</taxon>
        <taxon>Chaetothyriomycetidae</taxon>
        <taxon>Verrucariales</taxon>
        <taxon>Verrucariaceae</taxon>
        <taxon>Endocarpon</taxon>
    </lineage>
</organism>
<dbReference type="EMBL" id="JAACFV010000020">
    <property type="protein sequence ID" value="KAF7511478.1"/>
    <property type="molecule type" value="Genomic_DNA"/>
</dbReference>
<dbReference type="Proteomes" id="UP000606974">
    <property type="component" value="Unassembled WGS sequence"/>
</dbReference>
<feature type="compositionally biased region" description="Low complexity" evidence="1">
    <location>
        <begin position="112"/>
        <end position="124"/>
    </location>
</feature>
<reference evidence="3" key="1">
    <citation type="submission" date="2020-02" db="EMBL/GenBank/DDBJ databases">
        <authorList>
            <person name="Palmer J.M."/>
        </authorList>
    </citation>
    <scope>NUCLEOTIDE SEQUENCE</scope>
    <source>
        <strain evidence="3">EPUS1.4</strain>
        <tissue evidence="3">Thallus</tissue>
    </source>
</reference>
<name>A0A8H7ALS8_9EURO</name>
<dbReference type="AlphaFoldDB" id="A0A8H7ALS8"/>
<evidence type="ECO:0000259" key="2">
    <source>
        <dbReference type="Pfam" id="PF08241"/>
    </source>
</evidence>
<feature type="region of interest" description="Disordered" evidence="1">
    <location>
        <begin position="66"/>
        <end position="99"/>
    </location>
</feature>
<dbReference type="SUPFAM" id="SSF53335">
    <property type="entry name" value="S-adenosyl-L-methionine-dependent methyltransferases"/>
    <property type="match status" value="1"/>
</dbReference>
<dbReference type="OrthoDB" id="10256176at2759"/>
<feature type="compositionally biased region" description="Polar residues" evidence="1">
    <location>
        <begin position="125"/>
        <end position="143"/>
    </location>
</feature>
<dbReference type="PANTHER" id="PTHR43591">
    <property type="entry name" value="METHYLTRANSFERASE"/>
    <property type="match status" value="1"/>
</dbReference>
<sequence>MDYLLPAATYQSPPRQVRGTVLNTIIEDQHEGSLGNLSNESGTDTDEGTVVYNPINLNAKLATSTSTGKDAAIPPSPLSDISSVASQDYGRQPKPKSFDELYDVSDNETEFSDFSSSLKDSVSSRPTSFATESTRNSIASSRSGTKHRYPTIMIPPSNIWPSLSGPGKGSPAVPPTPPSKIPVSPAALSLLPRFVPAINAPPSLDGSSMTSEQVSCISAPVTPDMQTLKEGANWDAQHAVRLRRDVDSAQDDTESESMSANGEIVIEQPIDWDEIGDFPRIPGATPQEMSPIMPDLQGLGVLRSGSPSDHGVLLPLDALRTLQRLAPEGTSDVSSESSSDDQREMRENANPVSRPRSMDGATPASDLSDYSFSQLSIPSPGGFFSSLKTGIRQTWFPGTSKQLNPPSSTTAENFYNVPWQSPQNIVEQVVEIEEANTEGPPTARQHFTETPTTARRVNKDNPCSPATAAEELESIPNSVETVKENLRSPQLRYEYEEAYESELLHGAAAHLDRTSTWLAAQISYLSALCETNPANNVSGLACSKLERMHEMNDSADSPIGKVVRFLEATTPTRDDVAAHIGQQEEHAYYHAFQHLTRHSKRRDGFIHATPRFDAVQASRTALMSEHIDRLRGKYEVREPTRPKYCGPFSQNPRATGVLDYTPAQMAFLMVEREKGVLDQTSPTYWATEALKYLNGGNLLLSNAARRLAQAELPVDGRQSVGKRGTRVLDLGGKPSCDWAWHCARQFPNVKTYTVVTQSAVTNLNITGPANHRLVITPQLWKLPFGDNHFDLISARSLHAMLKHEPVPGQSHIDEYDLCLRECYRVLKPGGYLEFMLMDADIAHAGPLANAMSVEFRFKLKTRGYDPLPTKSFLGRLRKTNFVDVKRAWMFLPAGAPTPNPLAPRETPLPIPPSVGGAEAVHGAVGSTADVANVTGLLGAWMWEQWMLKLQTEMGTEKEKLLKGVAGVIEESKNCEAGWRCLSGWARKPKQKTSQKAKVGKRARAPTTETIHIKIEA</sequence>
<keyword evidence="4" id="KW-1185">Reference proteome</keyword>
<dbReference type="PANTHER" id="PTHR43591:SF103">
    <property type="entry name" value="METHYLTRANSFERASE TYPE 11 DOMAIN-CONTAINING PROTEIN"/>
    <property type="match status" value="1"/>
</dbReference>
<comment type="caution">
    <text evidence="3">The sequence shown here is derived from an EMBL/GenBank/DDBJ whole genome shotgun (WGS) entry which is preliminary data.</text>
</comment>
<dbReference type="GO" id="GO:0008757">
    <property type="term" value="F:S-adenosylmethionine-dependent methyltransferase activity"/>
    <property type="evidence" value="ECO:0007669"/>
    <property type="project" value="InterPro"/>
</dbReference>
<evidence type="ECO:0000313" key="4">
    <source>
        <dbReference type="Proteomes" id="UP000606974"/>
    </source>
</evidence>
<dbReference type="Gene3D" id="3.40.50.150">
    <property type="entry name" value="Vaccinia Virus protein VP39"/>
    <property type="match status" value="1"/>
</dbReference>
<dbReference type="Pfam" id="PF08241">
    <property type="entry name" value="Methyltransf_11"/>
    <property type="match status" value="1"/>
</dbReference>
<feature type="domain" description="Methyltransferase type 11" evidence="2">
    <location>
        <begin position="779"/>
        <end position="832"/>
    </location>
</feature>
<protein>
    <recommendedName>
        <fullName evidence="2">Methyltransferase type 11 domain-containing protein</fullName>
    </recommendedName>
</protein>
<proteinExistence type="predicted"/>
<dbReference type="InterPro" id="IPR013216">
    <property type="entry name" value="Methyltransf_11"/>
</dbReference>
<feature type="region of interest" description="Disordered" evidence="1">
    <location>
        <begin position="112"/>
        <end position="152"/>
    </location>
</feature>
<accession>A0A8H7ALS8</accession>
<gene>
    <name evidence="3" type="ORF">GJ744_004667</name>
</gene>
<feature type="region of interest" description="Disordered" evidence="1">
    <location>
        <begin position="451"/>
        <end position="471"/>
    </location>
</feature>
<evidence type="ECO:0000256" key="1">
    <source>
        <dbReference type="SAM" id="MobiDB-lite"/>
    </source>
</evidence>
<evidence type="ECO:0000313" key="3">
    <source>
        <dbReference type="EMBL" id="KAF7511478.1"/>
    </source>
</evidence>
<feature type="region of interest" description="Disordered" evidence="1">
    <location>
        <begin position="325"/>
        <end position="366"/>
    </location>
</feature>